<gene>
    <name evidence="1" type="ORF">O9G_003262</name>
</gene>
<dbReference type="HOGENOM" id="CLU_2442098_0_0_1"/>
<dbReference type="EMBL" id="KE560757">
    <property type="protein sequence ID" value="EPZ35779.1"/>
    <property type="molecule type" value="Genomic_DNA"/>
</dbReference>
<dbReference type="Proteomes" id="UP000030755">
    <property type="component" value="Unassembled WGS sequence"/>
</dbReference>
<dbReference type="AlphaFoldDB" id="A0A075B416"/>
<protein>
    <recommendedName>
        <fullName evidence="3">39S ribosomal protein L41, mitochondrial</fullName>
    </recommendedName>
</protein>
<dbReference type="InterPro" id="IPR019189">
    <property type="entry name" value="Ribosomal_mL41"/>
</dbReference>
<reference evidence="1 2" key="1">
    <citation type="journal article" date="2013" name="Curr. Biol.">
        <title>Shared signatures of parasitism and phylogenomics unite Cryptomycota and microsporidia.</title>
        <authorList>
            <person name="James T.Y."/>
            <person name="Pelin A."/>
            <person name="Bonen L."/>
            <person name="Ahrendt S."/>
            <person name="Sain D."/>
            <person name="Corradi N."/>
            <person name="Stajich J.E."/>
        </authorList>
    </citation>
    <scope>NUCLEOTIDE SEQUENCE [LARGE SCALE GENOMIC DNA]</scope>
    <source>
        <strain evidence="1 2">CSF55</strain>
    </source>
</reference>
<proteinExistence type="predicted"/>
<name>A0A075B416_ROZAC</name>
<evidence type="ECO:0008006" key="3">
    <source>
        <dbReference type="Google" id="ProtNLM"/>
    </source>
</evidence>
<organism evidence="1 2">
    <name type="scientific">Rozella allomycis (strain CSF55)</name>
    <dbReference type="NCBI Taxonomy" id="988480"/>
    <lineage>
        <taxon>Eukaryota</taxon>
        <taxon>Fungi</taxon>
        <taxon>Fungi incertae sedis</taxon>
        <taxon>Cryptomycota</taxon>
        <taxon>Cryptomycota incertae sedis</taxon>
        <taxon>Rozella</taxon>
    </lineage>
</organism>
<sequence>MRNSILRSLCRKARDYYRGQVDTKELPHGWMRGTGGGSQGWKLNGSFLPDPRKIRCFITPDLKDFKLTPYVQIDSTYLSIQEEQKIAANK</sequence>
<dbReference type="Pfam" id="PF09809">
    <property type="entry name" value="MRP-L27"/>
    <property type="match status" value="1"/>
</dbReference>
<evidence type="ECO:0000313" key="2">
    <source>
        <dbReference type="Proteomes" id="UP000030755"/>
    </source>
</evidence>
<evidence type="ECO:0000313" key="1">
    <source>
        <dbReference type="EMBL" id="EPZ35779.1"/>
    </source>
</evidence>
<keyword evidence="2" id="KW-1185">Reference proteome</keyword>
<dbReference type="GO" id="GO:0003735">
    <property type="term" value="F:structural constituent of ribosome"/>
    <property type="evidence" value="ECO:0007669"/>
    <property type="project" value="InterPro"/>
</dbReference>
<accession>A0A075B416</accession>
<dbReference type="GO" id="GO:0005762">
    <property type="term" value="C:mitochondrial large ribosomal subunit"/>
    <property type="evidence" value="ECO:0007669"/>
    <property type="project" value="InterPro"/>
</dbReference>
<dbReference type="OrthoDB" id="408933at2759"/>